<dbReference type="CDD" id="cd04080">
    <property type="entry name" value="CBM6_cellulase-like"/>
    <property type="match status" value="1"/>
</dbReference>
<feature type="domain" description="CBM3" evidence="3">
    <location>
        <begin position="1428"/>
        <end position="1576"/>
    </location>
</feature>
<dbReference type="OrthoDB" id="606623at2"/>
<dbReference type="RefSeq" id="WP_126161894.1">
    <property type="nucleotide sequence ID" value="NZ_RQPJ01000003.1"/>
</dbReference>
<dbReference type="Pfam" id="PF03422">
    <property type="entry name" value="CBM_6"/>
    <property type="match status" value="2"/>
</dbReference>
<dbReference type="InterPro" id="IPR001956">
    <property type="entry name" value="CBM3"/>
</dbReference>
<accession>A0A430K459</accession>
<protein>
    <submittedName>
        <fullName evidence="6">Carbohydrate-binding protein</fullName>
    </submittedName>
</protein>
<dbReference type="InterPro" id="IPR035423">
    <property type="entry name" value="M60-like_N"/>
</dbReference>
<dbReference type="InterPro" id="IPR000421">
    <property type="entry name" value="FA58C"/>
</dbReference>
<evidence type="ECO:0000259" key="3">
    <source>
        <dbReference type="PROSITE" id="PS51172"/>
    </source>
</evidence>
<feature type="domain" description="Peptidase M60" evidence="5">
    <location>
        <begin position="383"/>
        <end position="698"/>
    </location>
</feature>
<gene>
    <name evidence="6" type="ORF">EHW67_08190</name>
</gene>
<feature type="chain" id="PRO_5019339226" evidence="2">
    <location>
        <begin position="25"/>
        <end position="1679"/>
    </location>
</feature>
<feature type="domain" description="CBM3" evidence="3">
    <location>
        <begin position="1272"/>
        <end position="1423"/>
    </location>
</feature>
<evidence type="ECO:0000259" key="5">
    <source>
        <dbReference type="PROSITE" id="PS51723"/>
    </source>
</evidence>
<dbReference type="InterPro" id="IPR008965">
    <property type="entry name" value="CBM2/CBM3_carb-bd_dom_sf"/>
</dbReference>
<dbReference type="InterPro" id="IPR051244">
    <property type="entry name" value="TCAF"/>
</dbReference>
<dbReference type="Pfam" id="PF00754">
    <property type="entry name" value="F5_F8_type_C"/>
    <property type="match status" value="1"/>
</dbReference>
<dbReference type="PROSITE" id="PS51172">
    <property type="entry name" value="CBM3"/>
    <property type="match status" value="2"/>
</dbReference>
<dbReference type="Pfam" id="PF18962">
    <property type="entry name" value="Por_Secre_tail"/>
    <property type="match status" value="1"/>
</dbReference>
<reference evidence="6 7" key="1">
    <citation type="submission" date="2018-11" db="EMBL/GenBank/DDBJ databases">
        <title>Arenibacter aquaticus sp.nov., a marine bacterium isolated from surface seawater in the South China Sea.</title>
        <authorList>
            <person name="Guo J."/>
            <person name="Sun J."/>
        </authorList>
    </citation>
    <scope>NUCLEOTIDE SEQUENCE [LARGE SCALE GENOMIC DNA]</scope>
    <source>
        <strain evidence="6 7">GUO666</strain>
    </source>
</reference>
<keyword evidence="1 2" id="KW-0732">Signal</keyword>
<keyword evidence="7" id="KW-1185">Reference proteome</keyword>
<dbReference type="Gene3D" id="2.60.40.710">
    <property type="entry name" value="Endoglucanase-like"/>
    <property type="match status" value="2"/>
</dbReference>
<feature type="signal peptide" evidence="2">
    <location>
        <begin position="1"/>
        <end position="24"/>
    </location>
</feature>
<sequence>MQKKLPCKQLLTLYLLAITSSVFAQDLFFEQSNGTSSTFGQIDVYQQSSNSLRENIDVNAAFDKTEGWELLALDGSNYYFQITDMTSSNYGQIDIWDNKTKTRSNYGNLSSIFPDPTNWKLGGADNAILYFGSAVENSEIVSWDGTTISTFAHLRDVVVFPKYWRFAGFHNGVMYIEWTNASNARPSIKTWNGSKSVGTYDNTNYYDAYDDAYLFGVSNFIVTDNSQLLVELEKVKNHILGTATLSAADLKAVGNAIAMDNILFTDNYDVINQGLEVIELYESQFGGLFTTGTTTKGGFSRTASGYELENLMLVLMQSVLDHSYTEANLSAYPQLFNNRLFKTSSYFPGAVAQPADPSQSFTIKINGTHVRKPGTQANYETEDARRPTGCYLAPGSVAKVTVPSSLVGIGATILVGAHTWDLSKKSTIKRMDRVTTKYEINSTTTTIANPLGGGVYINVPYQKDLGILNITLENVVRSPYYARTAANQTSLSDWLNVERLRGAPWTDIETDKVMMQVPTSWIYAYDDIETAMNDWDMSMDAISTLLGRPLLRSKTVIYMQVDVIKRGSANFPGYPQSNVSYNPYKDYGGYYNNYLINGPRHERGYLTNVLFHEQGHAEKVYKFKGEIESFVNFLWVAVHNKKFGVELNKAFEESFNGYGLSHTLEEAAISWMITENFRNGNPMSTQTGQYRQELSYQPRGHAKYADLVRLFNWEALEQFYANTSESYEKGEIDYSANVNAVPTDDRLLRMSQAAGYDLRPLIHFWGIHPDDNSSLETAIQNSNLKKSTAIYDQLSYYKTIVPMDNTAFRDFGLVDYSENRIQNSSYFNHTAQSYYPGFFKKWWDGYNEPEGQAAVDQIQSILDLYFPDGRPEEENTSCLEIKPLSVISSSATSPENTLDNDPATAWTAQGKGEYLLYDLGEVYELCDLGINFENGQTRFDYFDIEVSRDNQTFLAVKQDLSSTKTTASFDTYSISRKARYVKIIGRGNETDDWNSISDVKFYFKRELPFADIDPYSRIEAEDYFLANSAEEVPTTDVDGDLDLHVNDGGWIAFNSLDLSEAGSIILRIASTVDNGMIEIRKGAYNGELVTTVAVPNTGSENSWETLKTEFPSLEGEDNYYLTFKGAESNAFKINWLQFLKQPIIIENSTTIEAEDYFLQSGVEVQPTLDLDGGEQIGTIDHGDYISFDLDVQSSGVYNVSLRISPLVAASSIILRKDDGSYEEVAVPDANDDEPWQTITTYLKLASGVQSLRFEFEGGDSNLLNLNWIKFDLTGLDLQLISQNKGSATNNSIQADLEIVNLGADTINLDDLTVRYWFTAEDYASLDFWCDYAQIGNQNISAQFENSSPPRSGGLTYLELSFTGGIELNTQSSTGIIQTRFAKSDWTDFDETDDYSYKPSNNFIENEQITIYKDGALIWGEEPEIEEASTSLVAEYKPGNPVKSSDNQIKPHFQIKNTGNTAIPLSSITLKYWFTPEGSQDINFIVDWAKMGENSIVGIVHDSKDGTNKYLEVSFNSNDTLHSLSGTGEIRSRLHKTDWSSFDETDDYSYIDTRNYESNQKIALYVDNSLVWGVEPENNLAANKVFTAEKSIAEDNPISPELNEVAVDVYPNPVTEFVTIVNKESESRIELYDYTGRFILSNNTMKHQHVIDLQSLAKGLYIVYVYNNEGSVVLKKIIKK</sequence>
<evidence type="ECO:0000256" key="2">
    <source>
        <dbReference type="SAM" id="SignalP"/>
    </source>
</evidence>
<feature type="domain" description="CBM6" evidence="4">
    <location>
        <begin position="1149"/>
        <end position="1271"/>
    </location>
</feature>
<feature type="domain" description="CBM6" evidence="4">
    <location>
        <begin position="1016"/>
        <end position="1139"/>
    </location>
</feature>
<dbReference type="InterPro" id="IPR031161">
    <property type="entry name" value="Peptidase_M60_dom"/>
</dbReference>
<dbReference type="PROSITE" id="PS51175">
    <property type="entry name" value="CBM6"/>
    <property type="match status" value="2"/>
</dbReference>
<dbReference type="InterPro" id="IPR036966">
    <property type="entry name" value="CBM3_sf"/>
</dbReference>
<dbReference type="CDD" id="cd04084">
    <property type="entry name" value="CBM6_xylanase-like"/>
    <property type="match status" value="1"/>
</dbReference>
<dbReference type="PANTHER" id="PTHR15730:SF5">
    <property type="entry name" value="SI:CH211-210B2.2-RELATED"/>
    <property type="match status" value="1"/>
</dbReference>
<dbReference type="Pfam" id="PF00942">
    <property type="entry name" value="CBM_3"/>
    <property type="match status" value="2"/>
</dbReference>
<proteinExistence type="predicted"/>
<dbReference type="GO" id="GO:0030248">
    <property type="term" value="F:cellulose binding"/>
    <property type="evidence" value="ECO:0007669"/>
    <property type="project" value="InterPro"/>
</dbReference>
<dbReference type="InterPro" id="IPR005084">
    <property type="entry name" value="CBM6"/>
</dbReference>
<dbReference type="InterPro" id="IPR026444">
    <property type="entry name" value="Secre_tail"/>
</dbReference>
<dbReference type="Proteomes" id="UP000267585">
    <property type="component" value="Unassembled WGS sequence"/>
</dbReference>
<evidence type="ECO:0000313" key="7">
    <source>
        <dbReference type="Proteomes" id="UP000267585"/>
    </source>
</evidence>
<dbReference type="NCBIfam" id="TIGR04183">
    <property type="entry name" value="Por_Secre_tail"/>
    <property type="match status" value="1"/>
</dbReference>
<dbReference type="SUPFAM" id="SSF49384">
    <property type="entry name" value="Carbohydrate-binding domain"/>
    <property type="match status" value="2"/>
</dbReference>
<organism evidence="6 7">
    <name type="scientific">Arenibacter aquaticus</name>
    <dbReference type="NCBI Taxonomy" id="2489054"/>
    <lineage>
        <taxon>Bacteria</taxon>
        <taxon>Pseudomonadati</taxon>
        <taxon>Bacteroidota</taxon>
        <taxon>Flavobacteriia</taxon>
        <taxon>Flavobacteriales</taxon>
        <taxon>Flavobacteriaceae</taxon>
        <taxon>Arenibacter</taxon>
    </lineage>
</organism>
<dbReference type="Gene3D" id="2.60.120.1250">
    <property type="entry name" value="Peptidase M60, enhancin-like domain 1"/>
    <property type="match status" value="1"/>
</dbReference>
<dbReference type="InterPro" id="IPR008979">
    <property type="entry name" value="Galactose-bd-like_sf"/>
</dbReference>
<dbReference type="InterPro" id="IPR006584">
    <property type="entry name" value="Cellulose-bd_IV"/>
</dbReference>
<dbReference type="PROSITE" id="PS51723">
    <property type="entry name" value="PEPTIDASE_M60"/>
    <property type="match status" value="1"/>
</dbReference>
<comment type="caution">
    <text evidence="6">The sequence shown here is derived from an EMBL/GenBank/DDBJ whole genome shotgun (WGS) entry which is preliminary data.</text>
</comment>
<dbReference type="Pfam" id="PF17291">
    <property type="entry name" value="M60-like_N"/>
    <property type="match status" value="1"/>
</dbReference>
<evidence type="ECO:0000313" key="6">
    <source>
        <dbReference type="EMBL" id="RTE53906.1"/>
    </source>
</evidence>
<dbReference type="Gene3D" id="2.60.120.260">
    <property type="entry name" value="Galactose-binding domain-like"/>
    <property type="match status" value="3"/>
</dbReference>
<dbReference type="EMBL" id="RQPJ01000003">
    <property type="protein sequence ID" value="RTE53906.1"/>
    <property type="molecule type" value="Genomic_DNA"/>
</dbReference>
<name>A0A430K459_9FLAO</name>
<dbReference type="Pfam" id="PF13402">
    <property type="entry name" value="Peptidase_M60"/>
    <property type="match status" value="1"/>
</dbReference>
<dbReference type="SMART" id="SM01067">
    <property type="entry name" value="CBM_3"/>
    <property type="match status" value="2"/>
</dbReference>
<dbReference type="SMART" id="SM00606">
    <property type="entry name" value="CBD_IV"/>
    <property type="match status" value="2"/>
</dbReference>
<evidence type="ECO:0000259" key="4">
    <source>
        <dbReference type="PROSITE" id="PS51175"/>
    </source>
</evidence>
<dbReference type="PANTHER" id="PTHR15730">
    <property type="entry name" value="EXPERIMENTAL AUTOIMMUNE PROSTATITIS ANTIGEN 2-RELATED"/>
    <property type="match status" value="1"/>
</dbReference>
<dbReference type="SUPFAM" id="SSF49785">
    <property type="entry name" value="Galactose-binding domain-like"/>
    <property type="match status" value="3"/>
</dbReference>
<dbReference type="SMART" id="SM01276">
    <property type="entry name" value="M60-like"/>
    <property type="match status" value="1"/>
</dbReference>
<dbReference type="GO" id="GO:0005975">
    <property type="term" value="P:carbohydrate metabolic process"/>
    <property type="evidence" value="ECO:0007669"/>
    <property type="project" value="InterPro"/>
</dbReference>
<evidence type="ECO:0000256" key="1">
    <source>
        <dbReference type="ARBA" id="ARBA00022729"/>
    </source>
</evidence>